<dbReference type="PATRIC" id="fig|135735.6.peg.1563"/>
<gene>
    <name evidence="1" type="ORF">BEH_07660</name>
</gene>
<dbReference type="Pfam" id="PF14072">
    <property type="entry name" value="DndB"/>
    <property type="match status" value="1"/>
</dbReference>
<dbReference type="KEGG" id="beo:BEH_07660"/>
<reference evidence="2" key="2">
    <citation type="submission" date="2015-06" db="EMBL/GenBank/DDBJ databases">
        <title>Genome Sequence of Bacillus endophyticus and Analysis of its Companion Mechanism in the Ketogulonigenium vulgare-Bacillus strain Consortium.</title>
        <authorList>
            <person name="Jia N."/>
            <person name="Du J."/>
            <person name="Ding M.-Z."/>
            <person name="Gao F."/>
            <person name="Yuan Y.-J."/>
        </authorList>
    </citation>
    <scope>NUCLEOTIDE SEQUENCE [LARGE SCALE GENOMIC DNA]</scope>
    <source>
        <strain evidence="2">Hbe603</strain>
    </source>
</reference>
<reference evidence="1 2" key="1">
    <citation type="journal article" date="2015" name="PLoS ONE">
        <title>Genome Sequence of Bacillus endophyticus and Analysis of Its Companion Mechanism in the Ketogulonigenium vulgare-Bacillus Strain Consortium.</title>
        <authorList>
            <person name="Jia N."/>
            <person name="Du J."/>
            <person name="Ding M.Z."/>
            <person name="Gao F."/>
            <person name="Yuan Y.J."/>
        </authorList>
    </citation>
    <scope>NUCLEOTIDE SEQUENCE [LARGE SCALE GENOMIC DNA]</scope>
    <source>
        <strain evidence="1 2">Hbe603</strain>
    </source>
</reference>
<dbReference type="AlphaFoldDB" id="A0A0H4KGP9"/>
<dbReference type="EMBL" id="CP011974">
    <property type="protein sequence ID" value="AKO91986.1"/>
    <property type="molecule type" value="Genomic_DNA"/>
</dbReference>
<evidence type="ECO:0000313" key="2">
    <source>
        <dbReference type="Proteomes" id="UP000036202"/>
    </source>
</evidence>
<proteinExistence type="predicted"/>
<dbReference type="RefSeq" id="WP_046216947.1">
    <property type="nucleotide sequence ID" value="NZ_CP011974.1"/>
</dbReference>
<organism evidence="1 2">
    <name type="scientific">Priestia filamentosa</name>
    <dbReference type="NCBI Taxonomy" id="1402861"/>
    <lineage>
        <taxon>Bacteria</taxon>
        <taxon>Bacillati</taxon>
        <taxon>Bacillota</taxon>
        <taxon>Bacilli</taxon>
        <taxon>Bacillales</taxon>
        <taxon>Bacillaceae</taxon>
        <taxon>Priestia</taxon>
    </lineage>
</organism>
<keyword evidence="2" id="KW-1185">Reference proteome</keyword>
<protein>
    <submittedName>
        <fullName evidence="1">Uncharacterized protein</fullName>
    </submittedName>
</protein>
<sequence length="457" mass="52625">MKLGRDFEEVCEVVTEAIQMYKRNRRRYPLVQVIAEDLTKYSVNPSYIRDIFNNPEEKLREVDRKLVILFMEAFYRHEQIQGVEPSLYFTEPEIKEAKLYDGMEGRNVDLGLPYTFNRALPAGVDAYLATVTPSDIKNLMDGQDLHYDFETQREADFIKTHEGVRAVPKINSNNIAEMADLMVKGELMPSTLVWNAAVGTSDTGDELVYDVKSTSLTIQRGTIVNNLDGYHRCKATVRAFEIDPEFDKKHSFVFSVLVVNYSTKQAQKYLAQHAKAMPMSVTHVEMLDAVRRGDDIIKQLRNESDLAGRISTKENAMVSVDQLTTYKVLVEAIEKDFKLDSKMKTIKAGDYLVKFFTYLLGEFEDEFTNKYQETREYSFINHSSMFAGYIRLASKMYYEEISLDNLEKIINSIDFSKDSDNFKELNNEKNPESAKAQQICRDFFDKLDIEKSIGAIK</sequence>
<evidence type="ECO:0000313" key="1">
    <source>
        <dbReference type="EMBL" id="AKO91986.1"/>
    </source>
</evidence>
<dbReference type="OrthoDB" id="2399905at2"/>
<dbReference type="InterPro" id="IPR017642">
    <property type="entry name" value="DNA_S_mod_DndB"/>
</dbReference>
<accession>A0A0H4KGP9</accession>
<dbReference type="Proteomes" id="UP000036202">
    <property type="component" value="Chromosome"/>
</dbReference>
<name>A0A0H4KGP9_9BACI</name>